<feature type="signal peptide" evidence="1">
    <location>
        <begin position="1"/>
        <end position="22"/>
    </location>
</feature>
<name>J4X3T6_9GAMM</name>
<organism evidence="2 3">
    <name type="scientific">SAR86 cluster bacterium SAR86B</name>
    <dbReference type="NCBI Taxonomy" id="1123867"/>
    <lineage>
        <taxon>Bacteria</taxon>
        <taxon>Pseudomonadati</taxon>
        <taxon>Pseudomonadota</taxon>
        <taxon>Gammaproteobacteria</taxon>
        <taxon>SAR86 cluster</taxon>
    </lineage>
</organism>
<dbReference type="Proteomes" id="UP000010116">
    <property type="component" value="Unassembled WGS sequence"/>
</dbReference>
<feature type="chain" id="PRO_5003782554" evidence="1">
    <location>
        <begin position="23"/>
        <end position="90"/>
    </location>
</feature>
<evidence type="ECO:0000313" key="2">
    <source>
        <dbReference type="EMBL" id="EJP73715.1"/>
    </source>
</evidence>
<accession>J4X3T6</accession>
<dbReference type="AlphaFoldDB" id="J4X3T6"/>
<keyword evidence="2" id="KW-0808">Transferase</keyword>
<evidence type="ECO:0000256" key="1">
    <source>
        <dbReference type="SAM" id="SignalP"/>
    </source>
</evidence>
<protein>
    <submittedName>
        <fullName evidence="2">Retron reverse transcriptase</fullName>
    </submittedName>
</protein>
<proteinExistence type="predicted"/>
<dbReference type="EMBL" id="JH611165">
    <property type="protein sequence ID" value="EJP73715.1"/>
    <property type="molecule type" value="Genomic_DNA"/>
</dbReference>
<reference evidence="2 3" key="1">
    <citation type="journal article" date="2012" name="ISME J.">
        <title>Genomic insights to SAR86, an abundant and uncultivated marine bacterial lineage.</title>
        <authorList>
            <person name="Dupont C.L."/>
            <person name="Rusch D.B."/>
            <person name="Yooseph S."/>
            <person name="Lombardo M.J."/>
            <person name="Richter R.A."/>
            <person name="Valas R."/>
            <person name="Novotny M."/>
            <person name="Yee-Greenbaum J."/>
            <person name="Selengut J.D."/>
            <person name="Haft D.H."/>
            <person name="Halpern A.L."/>
            <person name="Lasken R.S."/>
            <person name="Nealson K."/>
            <person name="Friedman R."/>
            <person name="Venter J.C."/>
        </authorList>
    </citation>
    <scope>NUCLEOTIDE SEQUENCE [LARGE SCALE GENOMIC DNA]</scope>
</reference>
<evidence type="ECO:0000313" key="3">
    <source>
        <dbReference type="Proteomes" id="UP000010116"/>
    </source>
</evidence>
<dbReference type="HOGENOM" id="CLU_2439067_0_0_6"/>
<sequence>MFKKYKYVSLAFLFAFALTAHTFEHEFAENNYETSIEIECEFCPVDDITKYSSSSNDLNSYQKEVAGIFYQQSLLIKKSKKYHQRAPPKN</sequence>
<keyword evidence="2" id="KW-0695">RNA-directed DNA polymerase</keyword>
<keyword evidence="1" id="KW-0732">Signal</keyword>
<keyword evidence="2" id="KW-0548">Nucleotidyltransferase</keyword>
<dbReference type="GO" id="GO:0003964">
    <property type="term" value="F:RNA-directed DNA polymerase activity"/>
    <property type="evidence" value="ECO:0007669"/>
    <property type="project" value="UniProtKB-KW"/>
</dbReference>
<gene>
    <name evidence="2" type="ORF">NT02SARS_0147</name>
</gene>